<dbReference type="Proteomes" id="UP001194468">
    <property type="component" value="Unassembled WGS sequence"/>
</dbReference>
<dbReference type="Gene3D" id="3.30.420.10">
    <property type="entry name" value="Ribonuclease H-like superfamily/Ribonuclease H"/>
    <property type="match status" value="1"/>
</dbReference>
<evidence type="ECO:0000313" key="2">
    <source>
        <dbReference type="EMBL" id="KAF8431687.1"/>
    </source>
</evidence>
<accession>A0AAD4G998</accession>
<feature type="compositionally biased region" description="Polar residues" evidence="1">
    <location>
        <begin position="160"/>
        <end position="169"/>
    </location>
</feature>
<comment type="caution">
    <text evidence="2">The sequence shown here is derived from an EMBL/GenBank/DDBJ whole genome shotgun (WGS) entry which is preliminary data.</text>
</comment>
<organism evidence="2 3">
    <name type="scientific">Boletus edulis BED1</name>
    <dbReference type="NCBI Taxonomy" id="1328754"/>
    <lineage>
        <taxon>Eukaryota</taxon>
        <taxon>Fungi</taxon>
        <taxon>Dikarya</taxon>
        <taxon>Basidiomycota</taxon>
        <taxon>Agaricomycotina</taxon>
        <taxon>Agaricomycetes</taxon>
        <taxon>Agaricomycetidae</taxon>
        <taxon>Boletales</taxon>
        <taxon>Boletineae</taxon>
        <taxon>Boletaceae</taxon>
        <taxon>Boletoideae</taxon>
        <taxon>Boletus</taxon>
    </lineage>
</organism>
<feature type="region of interest" description="Disordered" evidence="1">
    <location>
        <begin position="145"/>
        <end position="169"/>
    </location>
</feature>
<keyword evidence="3" id="KW-1185">Reference proteome</keyword>
<proteinExistence type="predicted"/>
<sequence>MPDHVASEVVTPKSSLSLLTIRADHEASTDSDLPPDEPMTRGSVVPASQMGGTSTMAWGDHCASSDLHSTAQRSLPRLQRPLMKVISPLNVIMNPYGSDLSAAAMADQGSQGSEDKDDGDDDLEVLAEEFMRTCDDEEVNEEDRSCFTGTACPNGERPSPANQSQGSGARSSLPLWLTRLGPCRFTTIIESFHYCRFDLLQCFVPRAPYFGHFYDMLVEESAWESQQLIASLPADILKQDHSFKAIKRMGKTEGASTFNAIFTTVNQYAQDGWGPVLSAMLPSLASFGHGPPKVVFTDNIWADKEKFLSIFPSLAEGWLNLSPTFTSYIPPVQCLFEGQVDLAQMAREQGAAQLGVVGITTLCSNVLQNHLSQDPSICVSSTWGQAQLPASFINQATLDVYAVWAVYMALKTVNASQPVSSATPGGTPVTMFAPDGRALAWGVIVLD</sequence>
<reference evidence="2" key="2">
    <citation type="journal article" date="2020" name="Nat. Commun.">
        <title>Large-scale genome sequencing of mycorrhizal fungi provides insights into the early evolution of symbiotic traits.</title>
        <authorList>
            <person name="Miyauchi S."/>
            <person name="Kiss E."/>
            <person name="Kuo A."/>
            <person name="Drula E."/>
            <person name="Kohler A."/>
            <person name="Sanchez-Garcia M."/>
            <person name="Morin E."/>
            <person name="Andreopoulos B."/>
            <person name="Barry K.W."/>
            <person name="Bonito G."/>
            <person name="Buee M."/>
            <person name="Carver A."/>
            <person name="Chen C."/>
            <person name="Cichocki N."/>
            <person name="Clum A."/>
            <person name="Culley D."/>
            <person name="Crous P.W."/>
            <person name="Fauchery L."/>
            <person name="Girlanda M."/>
            <person name="Hayes R.D."/>
            <person name="Keri Z."/>
            <person name="LaButti K."/>
            <person name="Lipzen A."/>
            <person name="Lombard V."/>
            <person name="Magnuson J."/>
            <person name="Maillard F."/>
            <person name="Murat C."/>
            <person name="Nolan M."/>
            <person name="Ohm R.A."/>
            <person name="Pangilinan J."/>
            <person name="Pereira M.F."/>
            <person name="Perotto S."/>
            <person name="Peter M."/>
            <person name="Pfister S."/>
            <person name="Riley R."/>
            <person name="Sitrit Y."/>
            <person name="Stielow J.B."/>
            <person name="Szollosi G."/>
            <person name="Zifcakova L."/>
            <person name="Stursova M."/>
            <person name="Spatafora J.W."/>
            <person name="Tedersoo L."/>
            <person name="Vaario L.M."/>
            <person name="Yamada A."/>
            <person name="Yan M."/>
            <person name="Wang P."/>
            <person name="Xu J."/>
            <person name="Bruns T."/>
            <person name="Baldrian P."/>
            <person name="Vilgalys R."/>
            <person name="Dunand C."/>
            <person name="Henrissat B."/>
            <person name="Grigoriev I.V."/>
            <person name="Hibbett D."/>
            <person name="Nagy L.G."/>
            <person name="Martin F.M."/>
        </authorList>
    </citation>
    <scope>NUCLEOTIDE SEQUENCE</scope>
    <source>
        <strain evidence="2">BED1</strain>
    </source>
</reference>
<name>A0AAD4G998_BOLED</name>
<evidence type="ECO:0000313" key="3">
    <source>
        <dbReference type="Proteomes" id="UP001194468"/>
    </source>
</evidence>
<feature type="region of interest" description="Disordered" evidence="1">
    <location>
        <begin position="24"/>
        <end position="44"/>
    </location>
</feature>
<dbReference type="InterPro" id="IPR036397">
    <property type="entry name" value="RNaseH_sf"/>
</dbReference>
<dbReference type="AlphaFoldDB" id="A0AAD4G998"/>
<protein>
    <submittedName>
        <fullName evidence="2">Uncharacterized protein</fullName>
    </submittedName>
</protein>
<evidence type="ECO:0000256" key="1">
    <source>
        <dbReference type="SAM" id="MobiDB-lite"/>
    </source>
</evidence>
<reference evidence="2" key="1">
    <citation type="submission" date="2019-10" db="EMBL/GenBank/DDBJ databases">
        <authorList>
            <consortium name="DOE Joint Genome Institute"/>
            <person name="Kuo A."/>
            <person name="Miyauchi S."/>
            <person name="Kiss E."/>
            <person name="Drula E."/>
            <person name="Kohler A."/>
            <person name="Sanchez-Garcia M."/>
            <person name="Andreopoulos B."/>
            <person name="Barry K.W."/>
            <person name="Bonito G."/>
            <person name="Buee M."/>
            <person name="Carver A."/>
            <person name="Chen C."/>
            <person name="Cichocki N."/>
            <person name="Clum A."/>
            <person name="Culley D."/>
            <person name="Crous P.W."/>
            <person name="Fauchery L."/>
            <person name="Girlanda M."/>
            <person name="Hayes R."/>
            <person name="Keri Z."/>
            <person name="LaButti K."/>
            <person name="Lipzen A."/>
            <person name="Lombard V."/>
            <person name="Magnuson J."/>
            <person name="Maillard F."/>
            <person name="Morin E."/>
            <person name="Murat C."/>
            <person name="Nolan M."/>
            <person name="Ohm R."/>
            <person name="Pangilinan J."/>
            <person name="Pereira M."/>
            <person name="Perotto S."/>
            <person name="Peter M."/>
            <person name="Riley R."/>
            <person name="Sitrit Y."/>
            <person name="Stielow B."/>
            <person name="Szollosi G."/>
            <person name="Zifcakova L."/>
            <person name="Stursova M."/>
            <person name="Spatafora J.W."/>
            <person name="Tedersoo L."/>
            <person name="Vaario L.-M."/>
            <person name="Yamada A."/>
            <person name="Yan M."/>
            <person name="Wang P."/>
            <person name="Xu J."/>
            <person name="Bruns T."/>
            <person name="Baldrian P."/>
            <person name="Vilgalys R."/>
            <person name="Henrissat B."/>
            <person name="Grigoriev I.V."/>
            <person name="Hibbett D."/>
            <person name="Nagy L.G."/>
            <person name="Martin F.M."/>
        </authorList>
    </citation>
    <scope>NUCLEOTIDE SEQUENCE</scope>
    <source>
        <strain evidence="2">BED1</strain>
    </source>
</reference>
<gene>
    <name evidence="2" type="ORF">L210DRAFT_3507787</name>
</gene>
<dbReference type="GO" id="GO:0003676">
    <property type="term" value="F:nucleic acid binding"/>
    <property type="evidence" value="ECO:0007669"/>
    <property type="project" value="InterPro"/>
</dbReference>
<dbReference type="EMBL" id="WHUW01000047">
    <property type="protein sequence ID" value="KAF8431687.1"/>
    <property type="molecule type" value="Genomic_DNA"/>
</dbReference>